<reference evidence="2" key="1">
    <citation type="submission" date="2020-04" db="EMBL/GenBank/DDBJ databases">
        <title>Genome Assembly and Annotation of Botryosphaeria dothidea sdau 11-99, a Latent Pathogen of Apple Fruit Ring Rot in China.</title>
        <authorList>
            <person name="Yu C."/>
            <person name="Diao Y."/>
            <person name="Lu Q."/>
            <person name="Zhao J."/>
            <person name="Cui S."/>
            <person name="Peng C."/>
            <person name="He B."/>
            <person name="Liu H."/>
        </authorList>
    </citation>
    <scope>NUCLEOTIDE SEQUENCE [LARGE SCALE GENOMIC DNA]</scope>
    <source>
        <strain evidence="2">Sdau11-99</strain>
    </source>
</reference>
<name>A0A8H4ISV9_9PEZI</name>
<comment type="caution">
    <text evidence="2">The sequence shown here is derived from an EMBL/GenBank/DDBJ whole genome shotgun (WGS) entry which is preliminary data.</text>
</comment>
<sequence length="259" mass="28147">MPPRSTLILLIAALPLVLATAIPVVKANDAFGLPLEFIKEVLASYTSDHDGQIVPIAGDNTSDRSLEKRLQPTNPACNAGDAWIARFCMSDIGPREGHDRCQRPDGTLYWAGGIYNSQDTIICVPATSPREDNTQATGRGARQYGYRVIQPSAQAGNTQHLSSVLMQLGVDRGSVSGHLRSTDRAFVIAPNNALTANFHGYNLNLCRSDTDETWPANFMNGRSCNPTDAYIFSEGDSIDFTFGLSQMQSDILFYNVGNS</sequence>
<evidence type="ECO:0000313" key="2">
    <source>
        <dbReference type="EMBL" id="KAF4306810.1"/>
    </source>
</evidence>
<dbReference type="AlphaFoldDB" id="A0A8H4ISV9"/>
<feature type="signal peptide" evidence="1">
    <location>
        <begin position="1"/>
        <end position="21"/>
    </location>
</feature>
<protein>
    <submittedName>
        <fullName evidence="2">Uncharacterized protein</fullName>
    </submittedName>
</protein>
<keyword evidence="1" id="KW-0732">Signal</keyword>
<dbReference type="EMBL" id="WWBZ02000033">
    <property type="protein sequence ID" value="KAF4306810.1"/>
    <property type="molecule type" value="Genomic_DNA"/>
</dbReference>
<proteinExistence type="predicted"/>
<dbReference type="OrthoDB" id="3921300at2759"/>
<evidence type="ECO:0000313" key="3">
    <source>
        <dbReference type="Proteomes" id="UP000572817"/>
    </source>
</evidence>
<accession>A0A8H4ISV9</accession>
<organism evidence="2 3">
    <name type="scientific">Botryosphaeria dothidea</name>
    <dbReference type="NCBI Taxonomy" id="55169"/>
    <lineage>
        <taxon>Eukaryota</taxon>
        <taxon>Fungi</taxon>
        <taxon>Dikarya</taxon>
        <taxon>Ascomycota</taxon>
        <taxon>Pezizomycotina</taxon>
        <taxon>Dothideomycetes</taxon>
        <taxon>Dothideomycetes incertae sedis</taxon>
        <taxon>Botryosphaeriales</taxon>
        <taxon>Botryosphaeriaceae</taxon>
        <taxon>Botryosphaeria</taxon>
    </lineage>
</organism>
<dbReference type="Proteomes" id="UP000572817">
    <property type="component" value="Unassembled WGS sequence"/>
</dbReference>
<evidence type="ECO:0000256" key="1">
    <source>
        <dbReference type="SAM" id="SignalP"/>
    </source>
</evidence>
<gene>
    <name evidence="2" type="ORF">GTA08_BOTSDO04927</name>
</gene>
<keyword evidence="3" id="KW-1185">Reference proteome</keyword>
<feature type="chain" id="PRO_5033992952" evidence="1">
    <location>
        <begin position="22"/>
        <end position="259"/>
    </location>
</feature>